<reference evidence="3" key="1">
    <citation type="submission" date="2020-10" db="EMBL/GenBank/DDBJ databases">
        <authorList>
            <person name="Gilroy R."/>
        </authorList>
    </citation>
    <scope>NUCLEOTIDE SEQUENCE</scope>
    <source>
        <strain evidence="3">ChiSjej1B19-3389</strain>
    </source>
</reference>
<evidence type="ECO:0000313" key="3">
    <source>
        <dbReference type="EMBL" id="HIQ80938.1"/>
    </source>
</evidence>
<evidence type="ECO:0000313" key="4">
    <source>
        <dbReference type="Proteomes" id="UP000886787"/>
    </source>
</evidence>
<name>A0A9D0ZIA4_9FIRM</name>
<accession>A0A9D0ZIA4</accession>
<dbReference type="EMBL" id="DVFW01000028">
    <property type="protein sequence ID" value="HIQ80938.1"/>
    <property type="molecule type" value="Genomic_DNA"/>
</dbReference>
<proteinExistence type="predicted"/>
<evidence type="ECO:0000259" key="2">
    <source>
        <dbReference type="Pfam" id="PF00905"/>
    </source>
</evidence>
<dbReference type="PANTHER" id="PTHR30627">
    <property type="entry name" value="PEPTIDOGLYCAN D,D-TRANSPEPTIDASE"/>
    <property type="match status" value="1"/>
</dbReference>
<dbReference type="InterPro" id="IPR001460">
    <property type="entry name" value="PCN-bd_Tpept"/>
</dbReference>
<dbReference type="GO" id="GO:0071972">
    <property type="term" value="F:peptidoglycan L,D-transpeptidase activity"/>
    <property type="evidence" value="ECO:0007669"/>
    <property type="project" value="TreeGrafter"/>
</dbReference>
<dbReference type="Proteomes" id="UP000886787">
    <property type="component" value="Unassembled WGS sequence"/>
</dbReference>
<keyword evidence="1" id="KW-0472">Membrane</keyword>
<dbReference type="GO" id="GO:0008658">
    <property type="term" value="F:penicillin binding"/>
    <property type="evidence" value="ECO:0007669"/>
    <property type="project" value="InterPro"/>
</dbReference>
<dbReference type="GO" id="GO:0005886">
    <property type="term" value="C:plasma membrane"/>
    <property type="evidence" value="ECO:0007669"/>
    <property type="project" value="TreeGrafter"/>
</dbReference>
<dbReference type="SUPFAM" id="SSF56601">
    <property type="entry name" value="beta-lactamase/transpeptidase-like"/>
    <property type="match status" value="1"/>
</dbReference>
<dbReference type="Pfam" id="PF00905">
    <property type="entry name" value="Transpeptidase"/>
    <property type="match status" value="1"/>
</dbReference>
<dbReference type="PANTHER" id="PTHR30627:SF24">
    <property type="entry name" value="PENICILLIN-BINDING PROTEIN 4B"/>
    <property type="match status" value="1"/>
</dbReference>
<dbReference type="GO" id="GO:0071555">
    <property type="term" value="P:cell wall organization"/>
    <property type="evidence" value="ECO:0007669"/>
    <property type="project" value="TreeGrafter"/>
</dbReference>
<dbReference type="InterPro" id="IPR050515">
    <property type="entry name" value="Beta-lactam/transpept"/>
</dbReference>
<evidence type="ECO:0000256" key="1">
    <source>
        <dbReference type="SAM" id="Phobius"/>
    </source>
</evidence>
<keyword evidence="1" id="KW-1133">Transmembrane helix</keyword>
<sequence>MKKTFTRSIFIFIITLAFFGGLGLFTFRICVNANDWIQQNFNGHISGSGGLEQAGKIFDRNGNIMAQSIDGQRYYHEDYTTRLATLHIVGDNSLNISTAAQSTYRSELLGFNYIWGLEMPQTFRGGGNLTLTIDSAVCKAAYEALNGKRGAIVVLNYKTGEVLCNVSSTTYDPQDPPEITEENEEEYNGAYLNRALSSSYTPGSIFKLVTAAAAIENIPDIFERTFTCNGGVVLGGEEISCLSNHGAIGFQDGLAQSCNVVFAELAVELGKDKMTQQATQMGINASFNVGNAPTVQGKYDVSKASENELGWSGIGQYTDLANPMQMAILMSAIATDGRAVEPYFVSSADFSPVRAGGASKGQTLLSENAAQTLNEMMRYTVTSNYGDSMFPSLEVCAKTGTAEVSDDEDGKNDAWIVGFSRDEDAPLAFAVVVEDGEFGYSTAGPVAVAAMEAAAQALRTAE</sequence>
<comment type="caution">
    <text evidence="3">The sequence shown here is derived from an EMBL/GenBank/DDBJ whole genome shotgun (WGS) entry which is preliminary data.</text>
</comment>
<dbReference type="InterPro" id="IPR012338">
    <property type="entry name" value="Beta-lactam/transpept-like"/>
</dbReference>
<gene>
    <name evidence="3" type="ORF">IAD32_06605</name>
</gene>
<dbReference type="Gene3D" id="3.90.1310.10">
    <property type="entry name" value="Penicillin-binding protein 2a (Domain 2)"/>
    <property type="match status" value="1"/>
</dbReference>
<keyword evidence="1" id="KW-0812">Transmembrane</keyword>
<feature type="domain" description="Penicillin-binding protein transpeptidase" evidence="2">
    <location>
        <begin position="150"/>
        <end position="452"/>
    </location>
</feature>
<dbReference type="Gene3D" id="3.40.710.10">
    <property type="entry name" value="DD-peptidase/beta-lactamase superfamily"/>
    <property type="match status" value="1"/>
</dbReference>
<dbReference type="AlphaFoldDB" id="A0A9D0ZIA4"/>
<organism evidence="3 4">
    <name type="scientific">Candidatus Scatavimonas merdigallinarum</name>
    <dbReference type="NCBI Taxonomy" id="2840914"/>
    <lineage>
        <taxon>Bacteria</taxon>
        <taxon>Bacillati</taxon>
        <taxon>Bacillota</taxon>
        <taxon>Clostridia</taxon>
        <taxon>Eubacteriales</taxon>
        <taxon>Oscillospiraceae</taxon>
        <taxon>Oscillospiraceae incertae sedis</taxon>
        <taxon>Candidatus Scatavimonas</taxon>
    </lineage>
</organism>
<feature type="transmembrane region" description="Helical" evidence="1">
    <location>
        <begin position="9"/>
        <end position="29"/>
    </location>
</feature>
<reference evidence="3" key="2">
    <citation type="journal article" date="2021" name="PeerJ">
        <title>Extensive microbial diversity within the chicken gut microbiome revealed by metagenomics and culture.</title>
        <authorList>
            <person name="Gilroy R."/>
            <person name="Ravi A."/>
            <person name="Getino M."/>
            <person name="Pursley I."/>
            <person name="Horton D.L."/>
            <person name="Alikhan N.F."/>
            <person name="Baker D."/>
            <person name="Gharbi K."/>
            <person name="Hall N."/>
            <person name="Watson M."/>
            <person name="Adriaenssens E.M."/>
            <person name="Foster-Nyarko E."/>
            <person name="Jarju S."/>
            <person name="Secka A."/>
            <person name="Antonio M."/>
            <person name="Oren A."/>
            <person name="Chaudhuri R.R."/>
            <person name="La Ragione R."/>
            <person name="Hildebrand F."/>
            <person name="Pallen M.J."/>
        </authorList>
    </citation>
    <scope>NUCLEOTIDE SEQUENCE</scope>
    <source>
        <strain evidence="3">ChiSjej1B19-3389</strain>
    </source>
</reference>
<protein>
    <submittedName>
        <fullName evidence="3">Penicillin-binding protein</fullName>
    </submittedName>
</protein>